<evidence type="ECO:0000313" key="1">
    <source>
        <dbReference type="EMBL" id="GLY90611.1"/>
    </source>
</evidence>
<protein>
    <submittedName>
        <fullName evidence="1">Uncharacterized protein</fullName>
    </submittedName>
</protein>
<accession>A0A9W6S8U5</accession>
<keyword evidence="2" id="KW-1185">Reference proteome</keyword>
<sequence length="82" mass="9557">MLWLMSRRDHLEPKVQRLLDELCIELGFCLAPSENRRLRESPPGDVDSFTDAVFEAEGMGDEGDTGLRRQVRQVVDRHMSRW</sequence>
<gene>
    <name evidence="1" type="ORF">Airi02_085400</name>
</gene>
<dbReference type="Proteomes" id="UP001165074">
    <property type="component" value="Unassembled WGS sequence"/>
</dbReference>
<evidence type="ECO:0000313" key="2">
    <source>
        <dbReference type="Proteomes" id="UP001165074"/>
    </source>
</evidence>
<comment type="caution">
    <text evidence="1">The sequence shown here is derived from an EMBL/GenBank/DDBJ whole genome shotgun (WGS) entry which is preliminary data.</text>
</comment>
<proteinExistence type="predicted"/>
<name>A0A9W6S8U5_9ACTN</name>
<dbReference type="EMBL" id="BSTK01000017">
    <property type="protein sequence ID" value="GLY90611.1"/>
    <property type="molecule type" value="Genomic_DNA"/>
</dbReference>
<organism evidence="1 2">
    <name type="scientific">Actinoallomurus iriomotensis</name>
    <dbReference type="NCBI Taxonomy" id="478107"/>
    <lineage>
        <taxon>Bacteria</taxon>
        <taxon>Bacillati</taxon>
        <taxon>Actinomycetota</taxon>
        <taxon>Actinomycetes</taxon>
        <taxon>Streptosporangiales</taxon>
        <taxon>Thermomonosporaceae</taxon>
        <taxon>Actinoallomurus</taxon>
    </lineage>
</organism>
<dbReference type="AlphaFoldDB" id="A0A9W6S8U5"/>
<reference evidence="1" key="1">
    <citation type="submission" date="2023-03" db="EMBL/GenBank/DDBJ databases">
        <title>Actinoallomurus iriomotensis NBRC 103684.</title>
        <authorList>
            <person name="Ichikawa N."/>
            <person name="Sato H."/>
            <person name="Tonouchi N."/>
        </authorList>
    </citation>
    <scope>NUCLEOTIDE SEQUENCE</scope>
    <source>
        <strain evidence="1">NBRC 103684</strain>
    </source>
</reference>